<dbReference type="InterPro" id="IPR025662">
    <property type="entry name" value="Sigma_54_int_dom_ATP-bd_1"/>
</dbReference>
<evidence type="ECO:0000313" key="2">
    <source>
        <dbReference type="EMBL" id="KAF9967811.1"/>
    </source>
</evidence>
<feature type="non-terminal residue" evidence="2">
    <location>
        <position position="680"/>
    </location>
</feature>
<keyword evidence="3" id="KW-1185">Reference proteome</keyword>
<dbReference type="Proteomes" id="UP000738359">
    <property type="component" value="Unassembled WGS sequence"/>
</dbReference>
<name>A0A9P6JE08_MORAP</name>
<dbReference type="InterPro" id="IPR056251">
    <property type="entry name" value="Arm_rpt_dom"/>
</dbReference>
<dbReference type="EMBL" id="JAAAHY010000056">
    <property type="protein sequence ID" value="KAF9967811.1"/>
    <property type="molecule type" value="Genomic_DNA"/>
</dbReference>
<dbReference type="Pfam" id="PF23948">
    <property type="entry name" value="ARM_5"/>
    <property type="match status" value="1"/>
</dbReference>
<protein>
    <recommendedName>
        <fullName evidence="1">Arm-like repeat domain-containing protein</fullName>
    </recommendedName>
</protein>
<evidence type="ECO:0000259" key="1">
    <source>
        <dbReference type="Pfam" id="PF23948"/>
    </source>
</evidence>
<evidence type="ECO:0000313" key="3">
    <source>
        <dbReference type="Proteomes" id="UP000738359"/>
    </source>
</evidence>
<proteinExistence type="predicted"/>
<feature type="domain" description="Arm-like repeat" evidence="1">
    <location>
        <begin position="189"/>
        <end position="562"/>
    </location>
</feature>
<dbReference type="OrthoDB" id="2422986at2759"/>
<sequence>MFDGLFQPWRNALSPQQALKLAQLQLVAASNAEGDPITLLLCEQAKTNLDRIKRPKSSGVIEDEDYQVFREKVAAAYSKHAKFMADWKYAEKALASRAKSEKWGGVPSKIEAALPSQLATREQTPFPDDIFDADVTRPTTVPDELLEVNKQLTDTTQLAYCLAVLDAVATTPDVELPDATREWALAVKKDNDEEKRLRDLLKSLVRVFTRDELKDADAVAEITYMAPVLEKSDFRFLLKVFVNSLKDSALLEVHSLEGIARLVGSARDTVEADDLVRTLRHINTNLQVTHGQSEEYIYRLTTTVSRLLDAMADSHVEGIARETLHQPLYDYLEGLKGSNDPYQVFQAAYAFQALLCVPNDESAWEATQRKAGRIINGAFQLVGAVKALDVNEFIDGLCTLQNGLKEIYNVASMVKDAYSEVQSLWSSGKELRAALQDVSFDRKRTWYDALRGADTLLRNGQVAEFKRLVCEAPCRCALAFQWGVCLRLGNLAVDPQWDDKHRKDAVAFLGHLYRDDESWGHHVPVKQLILDILIQLSKSSSSEAQAAAETLLETLKQDDNSAKRTMLLACLKAGPSPHPLMAAMPPPSSSALLDRAQGKVDVEADLKQLRLVCEQRRVKAVYIASMAKARLQSSNTDLFDLKKKADDFLANEEQKVLLLLGESGVGKSTFNMELEYRLWR</sequence>
<comment type="caution">
    <text evidence="2">The sequence shown here is derived from an EMBL/GenBank/DDBJ whole genome shotgun (WGS) entry which is preliminary data.</text>
</comment>
<dbReference type="AlphaFoldDB" id="A0A9P6JE08"/>
<gene>
    <name evidence="2" type="ORF">BGZ70_008121</name>
</gene>
<organism evidence="2 3">
    <name type="scientific">Mortierella alpina</name>
    <name type="common">Oleaginous fungus</name>
    <name type="synonym">Mortierella renispora</name>
    <dbReference type="NCBI Taxonomy" id="64518"/>
    <lineage>
        <taxon>Eukaryota</taxon>
        <taxon>Fungi</taxon>
        <taxon>Fungi incertae sedis</taxon>
        <taxon>Mucoromycota</taxon>
        <taxon>Mortierellomycotina</taxon>
        <taxon>Mortierellomycetes</taxon>
        <taxon>Mortierellales</taxon>
        <taxon>Mortierellaceae</taxon>
        <taxon>Mortierella</taxon>
    </lineage>
</organism>
<reference evidence="2" key="1">
    <citation type="journal article" date="2020" name="Fungal Divers.">
        <title>Resolving the Mortierellaceae phylogeny through synthesis of multi-gene phylogenetics and phylogenomics.</title>
        <authorList>
            <person name="Vandepol N."/>
            <person name="Liber J."/>
            <person name="Desiro A."/>
            <person name="Na H."/>
            <person name="Kennedy M."/>
            <person name="Barry K."/>
            <person name="Grigoriev I.V."/>
            <person name="Miller A.N."/>
            <person name="O'Donnell K."/>
            <person name="Stajich J.E."/>
            <person name="Bonito G."/>
        </authorList>
    </citation>
    <scope>NUCLEOTIDE SEQUENCE</scope>
    <source>
        <strain evidence="2">CK1249</strain>
    </source>
</reference>
<accession>A0A9P6JE08</accession>
<dbReference type="PROSITE" id="PS00675">
    <property type="entry name" value="SIGMA54_INTERACT_1"/>
    <property type="match status" value="1"/>
</dbReference>